<dbReference type="AlphaFoldDB" id="A0A0H2MQ80"/>
<evidence type="ECO:0000313" key="1">
    <source>
        <dbReference type="EMBL" id="KLN58850.1"/>
    </source>
</evidence>
<dbReference type="EMBL" id="LAQL01000050">
    <property type="protein sequence ID" value="KLN58850.1"/>
    <property type="molecule type" value="Genomic_DNA"/>
</dbReference>
<sequence length="284" mass="30801">MGSSIGVPEIDNLAFSGVGVSQDYLSMGIDVRGQKFYGLLQKVPGQAKPFFIMRGAETKLSITSLIPGTETTPLKDTDFEQVVLLYNPTNKTGLLNTFPEVIRPYFHGNVSVKPGFNVFGTLAIHPTGEMASLLKDVGVTTLSLPLSGGFSPKALVQNVNVSQIKNAVLDSLDLQIDIPTPHIAAMDQFLRFRNGHLGIKGKLPDGKYGLSFTVAGDTQLKIANEEIDFFTEVDVARSQNGQETDLEVKGHTDKPWVHPMGIGFLTLEELGLDIRKQKSGTVNT</sequence>
<accession>A0A0H2MQ80</accession>
<keyword evidence="2" id="KW-1185">Reference proteome</keyword>
<proteinExistence type="predicted"/>
<feature type="non-terminal residue" evidence="1">
    <location>
        <position position="284"/>
    </location>
</feature>
<organism evidence="1 2">
    <name type="scientific">Kiloniella spongiae</name>
    <dbReference type="NCBI Taxonomy" id="1489064"/>
    <lineage>
        <taxon>Bacteria</taxon>
        <taxon>Pseudomonadati</taxon>
        <taxon>Pseudomonadota</taxon>
        <taxon>Alphaproteobacteria</taxon>
        <taxon>Rhodospirillales</taxon>
        <taxon>Kiloniellaceae</taxon>
        <taxon>Kiloniella</taxon>
    </lineage>
</organism>
<protein>
    <submittedName>
        <fullName evidence="1">Uncharacterized protein</fullName>
    </submittedName>
</protein>
<evidence type="ECO:0000313" key="2">
    <source>
        <dbReference type="Proteomes" id="UP000035444"/>
    </source>
</evidence>
<dbReference type="Proteomes" id="UP000035444">
    <property type="component" value="Unassembled WGS sequence"/>
</dbReference>
<reference evidence="1 2" key="1">
    <citation type="submission" date="2015-03" db="EMBL/GenBank/DDBJ databases">
        <title>Genome Sequence of Kiloniella spongiae MEBiC09566, isolated from a marine sponge.</title>
        <authorList>
            <person name="Shao Z."/>
            <person name="Wang L."/>
            <person name="Li X."/>
        </authorList>
    </citation>
    <scope>NUCLEOTIDE SEQUENCE [LARGE SCALE GENOMIC DNA]</scope>
    <source>
        <strain evidence="1 2">MEBiC09566</strain>
    </source>
</reference>
<gene>
    <name evidence="1" type="ORF">WH96_20830</name>
</gene>
<name>A0A0H2MQ80_9PROT</name>
<comment type="caution">
    <text evidence="1">The sequence shown here is derived from an EMBL/GenBank/DDBJ whole genome shotgun (WGS) entry which is preliminary data.</text>
</comment>